<evidence type="ECO:0000256" key="5">
    <source>
        <dbReference type="ARBA" id="ARBA00022496"/>
    </source>
</evidence>
<evidence type="ECO:0000259" key="17">
    <source>
        <dbReference type="Pfam" id="PF00593"/>
    </source>
</evidence>
<dbReference type="AlphaFoldDB" id="A0A4V1LRP4"/>
<feature type="signal peptide" evidence="16">
    <location>
        <begin position="1"/>
        <end position="24"/>
    </location>
</feature>
<dbReference type="SUPFAM" id="SSF56935">
    <property type="entry name" value="Porins"/>
    <property type="match status" value="1"/>
</dbReference>
<accession>A0A4V1LRP4</accession>
<organism evidence="19 20">
    <name type="scientific">Halarcobacter ebronensis</name>
    <dbReference type="NCBI Taxonomy" id="1462615"/>
    <lineage>
        <taxon>Bacteria</taxon>
        <taxon>Pseudomonadati</taxon>
        <taxon>Campylobacterota</taxon>
        <taxon>Epsilonproteobacteria</taxon>
        <taxon>Campylobacterales</taxon>
        <taxon>Arcobacteraceae</taxon>
        <taxon>Halarcobacter</taxon>
    </lineage>
</organism>
<keyword evidence="4 14" id="KW-1134">Transmembrane beta strand</keyword>
<dbReference type="PANTHER" id="PTHR32552:SF68">
    <property type="entry name" value="FERRICHROME OUTER MEMBRANE TRANSPORTER_PHAGE RECEPTOR"/>
    <property type="match status" value="1"/>
</dbReference>
<feature type="chain" id="PRO_5020474637" evidence="16">
    <location>
        <begin position="25"/>
        <end position="697"/>
    </location>
</feature>
<evidence type="ECO:0000256" key="15">
    <source>
        <dbReference type="RuleBase" id="RU003357"/>
    </source>
</evidence>
<dbReference type="Gene3D" id="2.40.170.20">
    <property type="entry name" value="TonB-dependent receptor, beta-barrel domain"/>
    <property type="match status" value="1"/>
</dbReference>
<dbReference type="Pfam" id="PF07715">
    <property type="entry name" value="Plug"/>
    <property type="match status" value="1"/>
</dbReference>
<dbReference type="InterPro" id="IPR000531">
    <property type="entry name" value="Beta-barrel_TonB"/>
</dbReference>
<evidence type="ECO:0000256" key="14">
    <source>
        <dbReference type="PROSITE-ProRule" id="PRU01360"/>
    </source>
</evidence>
<reference evidence="19 20" key="1">
    <citation type="submission" date="2017-10" db="EMBL/GenBank/DDBJ databases">
        <title>Genomics of the genus Arcobacter.</title>
        <authorList>
            <person name="Perez-Cataluna A."/>
            <person name="Figueras M.J."/>
        </authorList>
    </citation>
    <scope>NUCLEOTIDE SEQUENCE [LARGE SCALE GENOMIC DNA]</scope>
    <source>
        <strain evidence="19 20">CECT 8993</strain>
    </source>
</reference>
<evidence type="ECO:0000256" key="11">
    <source>
        <dbReference type="ARBA" id="ARBA00023136"/>
    </source>
</evidence>
<dbReference type="CDD" id="cd01347">
    <property type="entry name" value="ligand_gated_channel"/>
    <property type="match status" value="1"/>
</dbReference>
<dbReference type="RefSeq" id="WP_128979951.1">
    <property type="nucleotide sequence ID" value="NZ_PDKJ01000004.1"/>
</dbReference>
<comment type="subcellular location">
    <subcellularLocation>
        <location evidence="1 14">Cell outer membrane</location>
        <topology evidence="1 14">Multi-pass membrane protein</topology>
    </subcellularLocation>
</comment>
<dbReference type="Proteomes" id="UP000290172">
    <property type="component" value="Unassembled WGS sequence"/>
</dbReference>
<keyword evidence="7 16" id="KW-0732">Signal</keyword>
<evidence type="ECO:0000256" key="6">
    <source>
        <dbReference type="ARBA" id="ARBA00022692"/>
    </source>
</evidence>
<dbReference type="GO" id="GO:0015891">
    <property type="term" value="P:siderophore transport"/>
    <property type="evidence" value="ECO:0007669"/>
    <property type="project" value="InterPro"/>
</dbReference>
<dbReference type="InterPro" id="IPR037066">
    <property type="entry name" value="Plug_dom_sf"/>
</dbReference>
<keyword evidence="12 19" id="KW-0675">Receptor</keyword>
<keyword evidence="3 14" id="KW-0813">Transport</keyword>
<evidence type="ECO:0000256" key="4">
    <source>
        <dbReference type="ARBA" id="ARBA00022452"/>
    </source>
</evidence>
<proteinExistence type="inferred from homology"/>
<evidence type="ECO:0000256" key="13">
    <source>
        <dbReference type="ARBA" id="ARBA00023237"/>
    </source>
</evidence>
<dbReference type="InterPro" id="IPR039426">
    <property type="entry name" value="TonB-dep_rcpt-like"/>
</dbReference>
<dbReference type="EMBL" id="PDKJ01000004">
    <property type="protein sequence ID" value="RXJ68908.1"/>
    <property type="molecule type" value="Genomic_DNA"/>
</dbReference>
<evidence type="ECO:0000313" key="19">
    <source>
        <dbReference type="EMBL" id="RXJ68908.1"/>
    </source>
</evidence>
<keyword evidence="5" id="KW-0410">Iron transport</keyword>
<sequence length="697" mass="77957">MKVSNFKSSISITLSALLTTSLLADEGKSKETEKLNDVTIVEKTTSYYKPVGKVEINRTNIGLEDSAKSIQVFNEDFLFDYQPQTLTDIVTMSSNTSFSGDNNGRNNVYIIRGFSGVPVLRDGFNLNNAITNTEIFNFERVEVLKGPDSLQYGEANPGGLINLVKKKPQKENHGEIQLEAKSNPSFSPKIDVGGAINSDGSLRYRLVSSYLYEEDTKDFNVDTKRVFIAPSVAYDINDHHTVTFMTEYLDETTPADYGTFVNSKGEIVGDKNLVTSSPDAEFDKTQQIIGFDITSTFDTWDSNFRYRYIDLSRDNDSIYNVSSYNEATNQILRYFATQHFDSDEHAAQFTINKEFKIANMRNRVSLGLDAKRSDTETNGYFDTSIPYYLNASNPVYLSLTSLSDHPAAFEYVNTNTITKSLGGFIQDHLNITDDLIFSAGIRYDKVKSENLNRVRATYKEYNSSAYTPQFGLVYKITPQTSVYTNFSKSFNPQSSTYISSDGELLDPEEGKGFEVGLKQKLFNDSFTLTTALFKIEKENVAQTDPANALYYVASGKQKSEGFEVDLAGEILPGWSLIGSYGYTKTKDVDNSNNELTGVPKHSANFFTTYDLGQVGLKNMYVGAGARFLGTRYANTNNTIKLESTVIYNAMLGYKKDNWKVNLSLKNITDELYAETASTSRVQIGEPRSAMLTVSYSF</sequence>
<evidence type="ECO:0000256" key="16">
    <source>
        <dbReference type="SAM" id="SignalP"/>
    </source>
</evidence>
<evidence type="ECO:0000256" key="12">
    <source>
        <dbReference type="ARBA" id="ARBA00023170"/>
    </source>
</evidence>
<evidence type="ECO:0000313" key="20">
    <source>
        <dbReference type="Proteomes" id="UP000290172"/>
    </source>
</evidence>
<keyword evidence="10 15" id="KW-0798">TonB box</keyword>
<evidence type="ECO:0000259" key="18">
    <source>
        <dbReference type="Pfam" id="PF07715"/>
    </source>
</evidence>
<keyword evidence="11 14" id="KW-0472">Membrane</keyword>
<name>A0A4V1LRP4_9BACT</name>
<evidence type="ECO:0000256" key="7">
    <source>
        <dbReference type="ARBA" id="ARBA00022729"/>
    </source>
</evidence>
<dbReference type="PANTHER" id="PTHR32552">
    <property type="entry name" value="FERRICHROME IRON RECEPTOR-RELATED"/>
    <property type="match status" value="1"/>
</dbReference>
<dbReference type="Pfam" id="PF00593">
    <property type="entry name" value="TonB_dep_Rec_b-barrel"/>
    <property type="match status" value="1"/>
</dbReference>
<dbReference type="GO" id="GO:0015344">
    <property type="term" value="F:siderophore uptake transmembrane transporter activity"/>
    <property type="evidence" value="ECO:0007669"/>
    <property type="project" value="TreeGrafter"/>
</dbReference>
<evidence type="ECO:0000256" key="2">
    <source>
        <dbReference type="ARBA" id="ARBA00009810"/>
    </source>
</evidence>
<dbReference type="NCBIfam" id="TIGR01783">
    <property type="entry name" value="TonB-siderophor"/>
    <property type="match status" value="1"/>
</dbReference>
<dbReference type="Gene3D" id="2.170.130.10">
    <property type="entry name" value="TonB-dependent receptor, plug domain"/>
    <property type="match status" value="1"/>
</dbReference>
<evidence type="ECO:0000256" key="10">
    <source>
        <dbReference type="ARBA" id="ARBA00023077"/>
    </source>
</evidence>
<evidence type="ECO:0000256" key="9">
    <source>
        <dbReference type="ARBA" id="ARBA00023065"/>
    </source>
</evidence>
<keyword evidence="6 14" id="KW-0812">Transmembrane</keyword>
<comment type="similarity">
    <text evidence="2 14 15">Belongs to the TonB-dependent receptor family.</text>
</comment>
<dbReference type="PROSITE" id="PS52016">
    <property type="entry name" value="TONB_DEPENDENT_REC_3"/>
    <property type="match status" value="1"/>
</dbReference>
<dbReference type="GO" id="GO:0009279">
    <property type="term" value="C:cell outer membrane"/>
    <property type="evidence" value="ECO:0007669"/>
    <property type="project" value="UniProtKB-SubCell"/>
</dbReference>
<evidence type="ECO:0000256" key="8">
    <source>
        <dbReference type="ARBA" id="ARBA00023004"/>
    </source>
</evidence>
<keyword evidence="9" id="KW-0406">Ion transport</keyword>
<feature type="domain" description="TonB-dependent receptor-like beta-barrel" evidence="17">
    <location>
        <begin position="235"/>
        <end position="667"/>
    </location>
</feature>
<gene>
    <name evidence="19" type="ORF">CRV08_05585</name>
</gene>
<keyword evidence="8" id="KW-0408">Iron</keyword>
<dbReference type="InterPro" id="IPR010105">
    <property type="entry name" value="TonB_sidphr_rcpt"/>
</dbReference>
<evidence type="ECO:0000256" key="3">
    <source>
        <dbReference type="ARBA" id="ARBA00022448"/>
    </source>
</evidence>
<dbReference type="InterPro" id="IPR012910">
    <property type="entry name" value="Plug_dom"/>
</dbReference>
<dbReference type="InterPro" id="IPR036942">
    <property type="entry name" value="Beta-barrel_TonB_sf"/>
</dbReference>
<comment type="caution">
    <text evidence="19">The sequence shown here is derived from an EMBL/GenBank/DDBJ whole genome shotgun (WGS) entry which is preliminary data.</text>
</comment>
<evidence type="ECO:0000256" key="1">
    <source>
        <dbReference type="ARBA" id="ARBA00004571"/>
    </source>
</evidence>
<protein>
    <submittedName>
        <fullName evidence="19">TonB-dependent siderophore receptor</fullName>
    </submittedName>
</protein>
<dbReference type="GO" id="GO:0038023">
    <property type="term" value="F:signaling receptor activity"/>
    <property type="evidence" value="ECO:0007669"/>
    <property type="project" value="InterPro"/>
</dbReference>
<keyword evidence="13 14" id="KW-0998">Cell outer membrane</keyword>
<feature type="domain" description="TonB-dependent receptor plug" evidence="18">
    <location>
        <begin position="64"/>
        <end position="159"/>
    </location>
</feature>